<sequence>NKQRSILETHERSVLSCLQESLIILKVDNLVEKNACKEKGWGERLIGIIV</sequence>
<accession>A0A0K2TW38</accession>
<feature type="non-terminal residue" evidence="1">
    <location>
        <position position="1"/>
    </location>
</feature>
<evidence type="ECO:0000313" key="1">
    <source>
        <dbReference type="EMBL" id="CDW30214.1"/>
    </source>
</evidence>
<name>A0A0K2TW38_LEPSM</name>
<dbReference type="AlphaFoldDB" id="A0A0K2TW38"/>
<reference evidence="1" key="1">
    <citation type="submission" date="2014-05" db="EMBL/GenBank/DDBJ databases">
        <authorList>
            <person name="Chronopoulou M."/>
        </authorList>
    </citation>
    <scope>NUCLEOTIDE SEQUENCE</scope>
    <source>
        <tissue evidence="1">Whole organism</tissue>
    </source>
</reference>
<protein>
    <submittedName>
        <fullName evidence="1">Uncharacterized protein</fullName>
    </submittedName>
</protein>
<dbReference type="EMBL" id="HACA01012853">
    <property type="protein sequence ID" value="CDW30214.1"/>
    <property type="molecule type" value="Transcribed_RNA"/>
</dbReference>
<proteinExistence type="predicted"/>
<organism evidence="1">
    <name type="scientific">Lepeophtheirus salmonis</name>
    <name type="common">Salmon louse</name>
    <name type="synonym">Caligus salmonis</name>
    <dbReference type="NCBI Taxonomy" id="72036"/>
    <lineage>
        <taxon>Eukaryota</taxon>
        <taxon>Metazoa</taxon>
        <taxon>Ecdysozoa</taxon>
        <taxon>Arthropoda</taxon>
        <taxon>Crustacea</taxon>
        <taxon>Multicrustacea</taxon>
        <taxon>Hexanauplia</taxon>
        <taxon>Copepoda</taxon>
        <taxon>Siphonostomatoida</taxon>
        <taxon>Caligidae</taxon>
        <taxon>Lepeophtheirus</taxon>
    </lineage>
</organism>